<dbReference type="EC" id="5.6.2.2" evidence="4"/>
<evidence type="ECO:0000256" key="10">
    <source>
        <dbReference type="PROSITE-ProRule" id="PRU01385"/>
    </source>
</evidence>
<evidence type="ECO:0000256" key="2">
    <source>
        <dbReference type="ARBA" id="ARBA00001946"/>
    </source>
</evidence>
<evidence type="ECO:0000256" key="4">
    <source>
        <dbReference type="ARBA" id="ARBA00012895"/>
    </source>
</evidence>
<feature type="domain" description="Topoisomerase 6 subunit A/Spo11 TOPRIM" evidence="13">
    <location>
        <begin position="223"/>
        <end position="304"/>
    </location>
</feature>
<dbReference type="GO" id="GO:0003677">
    <property type="term" value="F:DNA binding"/>
    <property type="evidence" value="ECO:0007669"/>
    <property type="project" value="UniProtKB-UniRule"/>
</dbReference>
<evidence type="ECO:0000259" key="13">
    <source>
        <dbReference type="Pfam" id="PF21180"/>
    </source>
</evidence>
<evidence type="ECO:0000313" key="15">
    <source>
        <dbReference type="Proteomes" id="UP001295423"/>
    </source>
</evidence>
<evidence type="ECO:0000256" key="6">
    <source>
        <dbReference type="ARBA" id="ARBA00022842"/>
    </source>
</evidence>
<feature type="compositionally biased region" description="Low complexity" evidence="11">
    <location>
        <begin position="308"/>
        <end position="327"/>
    </location>
</feature>
<evidence type="ECO:0000256" key="5">
    <source>
        <dbReference type="ARBA" id="ARBA00022723"/>
    </source>
</evidence>
<dbReference type="InterPro" id="IPR036388">
    <property type="entry name" value="WH-like_DNA-bd_sf"/>
</dbReference>
<dbReference type="Gene3D" id="3.40.1360.10">
    <property type="match status" value="1"/>
</dbReference>
<evidence type="ECO:0000256" key="11">
    <source>
        <dbReference type="SAM" id="MobiDB-lite"/>
    </source>
</evidence>
<dbReference type="PANTHER" id="PTHR10848:SF0">
    <property type="entry name" value="MEIOTIC RECOMBINATION PROTEIN SPO11"/>
    <property type="match status" value="1"/>
</dbReference>
<dbReference type="GO" id="GO:0007131">
    <property type="term" value="P:reciprocal meiotic recombination"/>
    <property type="evidence" value="ECO:0007669"/>
    <property type="project" value="TreeGrafter"/>
</dbReference>
<keyword evidence="6" id="KW-0460">Magnesium</keyword>
<dbReference type="InterPro" id="IPR036078">
    <property type="entry name" value="Spo11/TopoVI_A_sf"/>
</dbReference>
<dbReference type="AlphaFoldDB" id="A0AAD2JNX8"/>
<dbReference type="EMBL" id="CAKOGP040002258">
    <property type="protein sequence ID" value="CAJ1966115.1"/>
    <property type="molecule type" value="Genomic_DNA"/>
</dbReference>
<organism evidence="14 15">
    <name type="scientific">Cylindrotheca closterium</name>
    <dbReference type="NCBI Taxonomy" id="2856"/>
    <lineage>
        <taxon>Eukaryota</taxon>
        <taxon>Sar</taxon>
        <taxon>Stramenopiles</taxon>
        <taxon>Ochrophyta</taxon>
        <taxon>Bacillariophyta</taxon>
        <taxon>Bacillariophyceae</taxon>
        <taxon>Bacillariophycidae</taxon>
        <taxon>Bacillariales</taxon>
        <taxon>Bacillariaceae</taxon>
        <taxon>Cylindrotheca</taxon>
    </lineage>
</organism>
<dbReference type="Pfam" id="PF21180">
    <property type="entry name" value="TOP6A-Spo11_Toprim"/>
    <property type="match status" value="1"/>
</dbReference>
<keyword evidence="8 10" id="KW-0238">DNA-binding</keyword>
<evidence type="ECO:0000256" key="9">
    <source>
        <dbReference type="ARBA" id="ARBA00023235"/>
    </source>
</evidence>
<keyword evidence="7 10" id="KW-0799">Topoisomerase</keyword>
<dbReference type="PRINTS" id="PR01550">
    <property type="entry name" value="TOP6AFAMILY"/>
</dbReference>
<keyword evidence="15" id="KW-1185">Reference proteome</keyword>
<dbReference type="InterPro" id="IPR034136">
    <property type="entry name" value="TOPRIM_Topo6A/Spo11"/>
</dbReference>
<dbReference type="PANTHER" id="PTHR10848">
    <property type="entry name" value="MEIOTIC RECOMBINATION PROTEIN SPO11"/>
    <property type="match status" value="1"/>
</dbReference>
<dbReference type="GO" id="GO:0000228">
    <property type="term" value="C:nuclear chromosome"/>
    <property type="evidence" value="ECO:0007669"/>
    <property type="project" value="TreeGrafter"/>
</dbReference>
<dbReference type="GO" id="GO:0003918">
    <property type="term" value="F:DNA topoisomerase type II (double strand cut, ATP-hydrolyzing) activity"/>
    <property type="evidence" value="ECO:0007669"/>
    <property type="project" value="UniProtKB-UniRule"/>
</dbReference>
<dbReference type="SUPFAM" id="SSF56726">
    <property type="entry name" value="DNA topoisomerase IV, alpha subunit"/>
    <property type="match status" value="1"/>
</dbReference>
<dbReference type="InterPro" id="IPR013049">
    <property type="entry name" value="Spo11/TopoVI_A_N"/>
</dbReference>
<evidence type="ECO:0000256" key="8">
    <source>
        <dbReference type="ARBA" id="ARBA00023125"/>
    </source>
</evidence>
<reference evidence="14" key="1">
    <citation type="submission" date="2023-08" db="EMBL/GenBank/DDBJ databases">
        <authorList>
            <person name="Audoor S."/>
            <person name="Bilcke G."/>
        </authorList>
    </citation>
    <scope>NUCLEOTIDE SEQUENCE</scope>
</reference>
<evidence type="ECO:0000259" key="12">
    <source>
        <dbReference type="Pfam" id="PF04406"/>
    </source>
</evidence>
<feature type="region of interest" description="Disordered" evidence="11">
    <location>
        <begin position="66"/>
        <end position="90"/>
    </location>
</feature>
<evidence type="ECO:0000313" key="14">
    <source>
        <dbReference type="EMBL" id="CAJ1966115.1"/>
    </source>
</evidence>
<proteinExistence type="inferred from homology"/>
<comment type="catalytic activity">
    <reaction evidence="1 10">
        <text>ATP-dependent breakage, passage and rejoining of double-stranded DNA.</text>
        <dbReference type="EC" id="5.6.2.2"/>
    </reaction>
</comment>
<evidence type="ECO:0000256" key="3">
    <source>
        <dbReference type="ARBA" id="ARBA00006559"/>
    </source>
</evidence>
<feature type="domain" description="Spo11/DNA topoisomerase VI subunit A N-terminal" evidence="12">
    <location>
        <begin position="109"/>
        <end position="168"/>
    </location>
</feature>
<protein>
    <recommendedName>
        <fullName evidence="4">DNA topoisomerase (ATP-hydrolyzing)</fullName>
        <ecNumber evidence="4">5.6.2.2</ecNumber>
    </recommendedName>
</protein>
<dbReference type="Pfam" id="PF04406">
    <property type="entry name" value="TP6A_N"/>
    <property type="match status" value="1"/>
</dbReference>
<dbReference type="PROSITE" id="PS52041">
    <property type="entry name" value="TOPO_IIB"/>
    <property type="match status" value="1"/>
</dbReference>
<comment type="similarity">
    <text evidence="3 10">Belongs to the TOP6A family.</text>
</comment>
<keyword evidence="5" id="KW-0479">Metal-binding</keyword>
<dbReference type="Proteomes" id="UP001295423">
    <property type="component" value="Unassembled WGS sequence"/>
</dbReference>
<dbReference type="InterPro" id="IPR002815">
    <property type="entry name" value="Spo11/TopoVI_A"/>
</dbReference>
<gene>
    <name evidence="14" type="ORF">CYCCA115_LOCUS21698</name>
</gene>
<comment type="cofactor">
    <cofactor evidence="2">
        <name>Mg(2+)</name>
        <dbReference type="ChEBI" id="CHEBI:18420"/>
    </cofactor>
</comment>
<comment type="caution">
    <text evidence="14">The sequence shown here is derived from an EMBL/GenBank/DDBJ whole genome shotgun (WGS) entry which is preliminary data.</text>
</comment>
<dbReference type="GO" id="GO:0042138">
    <property type="term" value="P:meiotic DNA double-strand break formation"/>
    <property type="evidence" value="ECO:0007669"/>
    <property type="project" value="TreeGrafter"/>
</dbReference>
<dbReference type="Gene3D" id="1.10.10.10">
    <property type="entry name" value="Winged helix-like DNA-binding domain superfamily/Winged helix DNA-binding domain"/>
    <property type="match status" value="1"/>
</dbReference>
<feature type="region of interest" description="Disordered" evidence="11">
    <location>
        <begin position="308"/>
        <end position="328"/>
    </location>
</feature>
<sequence>MNGDEEDHSNLIGISIDPIVADDLNNNQRNGGTITIMDELDVPREIVLQRILELVHSKVVRPLFVPSSNNSNDGDDTDDEDKTTNQHSAAPEMIEIDNKSFYHLSHCRSLTSILLVASYCQKLLLSNRTTTMREVYYYYVTHFFHQKECDKAIWDLARILQVSRSSLGLYASPKGWFCGCIDLFNQQGNLVLNGRELDNLHGMPITSTIHKQHTNMASHDAQFILVIEKEGVYTRLAEDKFFLREACILVTGKGFPDMATRQWVRQMASTLQLPVYGLADCNPYGIAVLHSYQYQESYAQRQAATTAAAAASNSNTTRNTTRNTTTSDNMEERPFVIQWLGLRPSQLLLDPQLNNNNKSSALPSNVFQALTDRDAKLLQKFQSCVLDQYHPFVQEGLDPEQRWQELELLNEKVELEALNWKGMDFLSQWVQNLVVQAKQKQKQRKTNAGTMLAQHGGGELHNPNRQSQPPRAKDDSTSAEVRMKWNQII</sequence>
<evidence type="ECO:0000256" key="1">
    <source>
        <dbReference type="ARBA" id="ARBA00000185"/>
    </source>
</evidence>
<name>A0AAD2JNX8_9STRA</name>
<accession>A0AAD2JNX8</accession>
<dbReference type="CDD" id="cd00223">
    <property type="entry name" value="TOPRIM_TopoIIB_SPO"/>
    <property type="match status" value="1"/>
</dbReference>
<feature type="region of interest" description="Disordered" evidence="11">
    <location>
        <begin position="440"/>
        <end position="480"/>
    </location>
</feature>
<keyword evidence="9 10" id="KW-0413">Isomerase</keyword>
<dbReference type="GO" id="GO:0000706">
    <property type="term" value="P:meiotic DNA double-strand break processing"/>
    <property type="evidence" value="ECO:0007669"/>
    <property type="project" value="TreeGrafter"/>
</dbReference>
<dbReference type="GO" id="GO:0005524">
    <property type="term" value="F:ATP binding"/>
    <property type="evidence" value="ECO:0007669"/>
    <property type="project" value="InterPro"/>
</dbReference>
<feature type="active site" description="O-(5'-phospho-DNA)-tyrosine intermediate" evidence="10">
    <location>
        <position position="137"/>
    </location>
</feature>
<evidence type="ECO:0000256" key="7">
    <source>
        <dbReference type="ARBA" id="ARBA00023029"/>
    </source>
</evidence>
<dbReference type="GO" id="GO:0046872">
    <property type="term" value="F:metal ion binding"/>
    <property type="evidence" value="ECO:0007669"/>
    <property type="project" value="UniProtKB-KW"/>
</dbReference>